<name>A0ACC2JRM1_9PEZI</name>
<evidence type="ECO:0000313" key="1">
    <source>
        <dbReference type="EMBL" id="KAJ8130136.1"/>
    </source>
</evidence>
<gene>
    <name evidence="1" type="ORF">O1611_g3497</name>
</gene>
<accession>A0ACC2JRM1</accession>
<organism evidence="1 2">
    <name type="scientific">Lasiodiplodia mahajangana</name>
    <dbReference type="NCBI Taxonomy" id="1108764"/>
    <lineage>
        <taxon>Eukaryota</taxon>
        <taxon>Fungi</taxon>
        <taxon>Dikarya</taxon>
        <taxon>Ascomycota</taxon>
        <taxon>Pezizomycotina</taxon>
        <taxon>Dothideomycetes</taxon>
        <taxon>Dothideomycetes incertae sedis</taxon>
        <taxon>Botryosphaeriales</taxon>
        <taxon>Botryosphaeriaceae</taxon>
        <taxon>Lasiodiplodia</taxon>
    </lineage>
</organism>
<comment type="caution">
    <text evidence="1">The sequence shown here is derived from an EMBL/GenBank/DDBJ whole genome shotgun (WGS) entry which is preliminary data.</text>
</comment>
<dbReference type="Proteomes" id="UP001153332">
    <property type="component" value="Unassembled WGS sequence"/>
</dbReference>
<proteinExistence type="predicted"/>
<keyword evidence="2" id="KW-1185">Reference proteome</keyword>
<evidence type="ECO:0000313" key="2">
    <source>
        <dbReference type="Proteomes" id="UP001153332"/>
    </source>
</evidence>
<protein>
    <submittedName>
        <fullName evidence="1">Uncharacterized protein</fullName>
    </submittedName>
</protein>
<sequence>MSVSPPAPAAAPASDTTLRADLPAFNDPNITTDPNRLDAFTRDIENIKRDLTLSLTQSLTQSIKDDLTQSLTQVVRQDYADLERRLKTYAAARERNGIVRTRNKNCFQARQELEALHSVFTNMPIVNFPKTVARFKKLKEAEVVQILRELDDPSHQQDYGTSCEKWQRLVMLTGLRLSDDPILLGPADSADAVNGDGGDDVASDADE</sequence>
<dbReference type="EMBL" id="JAPUUL010000573">
    <property type="protein sequence ID" value="KAJ8130136.1"/>
    <property type="molecule type" value="Genomic_DNA"/>
</dbReference>
<reference evidence="1" key="1">
    <citation type="submission" date="2022-12" db="EMBL/GenBank/DDBJ databases">
        <title>Genome Sequence of Lasiodiplodia mahajangana.</title>
        <authorList>
            <person name="Buettner E."/>
        </authorList>
    </citation>
    <scope>NUCLEOTIDE SEQUENCE</scope>
    <source>
        <strain evidence="1">VT137</strain>
    </source>
</reference>